<proteinExistence type="predicted"/>
<name>A0AAE1BR44_PETCI</name>
<accession>A0AAE1BR44</accession>
<dbReference type="AlphaFoldDB" id="A0AAE1BR44"/>
<comment type="caution">
    <text evidence="1">The sequence shown here is derived from an EMBL/GenBank/DDBJ whole genome shotgun (WGS) entry which is preliminary data.</text>
</comment>
<sequence length="117" mass="13745">MALQDVRAEWHYTDGITRCQSRMALHRWHYIQMALQDVTIKWHYKMALQDVRAECHYKDGTTLQDVTTEWQYCTQMALHTDGTTHRWHYTQMACTTIGHHRNGTQGSHVVGCQGECH</sequence>
<evidence type="ECO:0000313" key="1">
    <source>
        <dbReference type="EMBL" id="KAK3853759.1"/>
    </source>
</evidence>
<organism evidence="1 2">
    <name type="scientific">Petrolisthes cinctipes</name>
    <name type="common">Flat porcelain crab</name>
    <dbReference type="NCBI Taxonomy" id="88211"/>
    <lineage>
        <taxon>Eukaryota</taxon>
        <taxon>Metazoa</taxon>
        <taxon>Ecdysozoa</taxon>
        <taxon>Arthropoda</taxon>
        <taxon>Crustacea</taxon>
        <taxon>Multicrustacea</taxon>
        <taxon>Malacostraca</taxon>
        <taxon>Eumalacostraca</taxon>
        <taxon>Eucarida</taxon>
        <taxon>Decapoda</taxon>
        <taxon>Pleocyemata</taxon>
        <taxon>Anomura</taxon>
        <taxon>Galatheoidea</taxon>
        <taxon>Porcellanidae</taxon>
        <taxon>Petrolisthes</taxon>
    </lineage>
</organism>
<reference evidence="1" key="1">
    <citation type="submission" date="2023-10" db="EMBL/GenBank/DDBJ databases">
        <title>Genome assemblies of two species of porcelain crab, Petrolisthes cinctipes and Petrolisthes manimaculis (Anomura: Porcellanidae).</title>
        <authorList>
            <person name="Angst P."/>
        </authorList>
    </citation>
    <scope>NUCLEOTIDE SEQUENCE</scope>
    <source>
        <strain evidence="1">PB745_01</strain>
        <tissue evidence="1">Gill</tissue>
    </source>
</reference>
<evidence type="ECO:0000313" key="2">
    <source>
        <dbReference type="Proteomes" id="UP001286313"/>
    </source>
</evidence>
<protein>
    <submittedName>
        <fullName evidence="1">Uncharacterized protein</fullName>
    </submittedName>
</protein>
<dbReference type="Proteomes" id="UP001286313">
    <property type="component" value="Unassembled WGS sequence"/>
</dbReference>
<gene>
    <name evidence="1" type="ORF">Pcinc_039712</name>
</gene>
<keyword evidence="2" id="KW-1185">Reference proteome</keyword>
<dbReference type="EMBL" id="JAWQEG010006836">
    <property type="protein sequence ID" value="KAK3853759.1"/>
    <property type="molecule type" value="Genomic_DNA"/>
</dbReference>